<keyword evidence="4 10" id="KW-1133">Transmembrane helix</keyword>
<sequence length="193" mass="19647">MPYPSDDRPDPRPVPPASGAPEPGGTHRANLPLPPPEPVDPDLGPGPAQGAPPESRLPVLLAISLGGGAGAAVRYGATVLWPTPTGAFPWTVLVVNAAGCAGMGVLMALLTEVWRGAPRLLRPFLGTGVLGGFTTFSTYALDVQTLLDGGRPGRALADLALTLLAALAAVTAASGLTRWAVRPRLGRTGRSTV</sequence>
<evidence type="ECO:0000256" key="5">
    <source>
        <dbReference type="ARBA" id="ARBA00023136"/>
    </source>
</evidence>
<dbReference type="InterPro" id="IPR003691">
    <property type="entry name" value="FluC"/>
</dbReference>
<evidence type="ECO:0000256" key="11">
    <source>
        <dbReference type="SAM" id="MobiDB-lite"/>
    </source>
</evidence>
<evidence type="ECO:0000256" key="2">
    <source>
        <dbReference type="ARBA" id="ARBA00022475"/>
    </source>
</evidence>
<evidence type="ECO:0000256" key="7">
    <source>
        <dbReference type="ARBA" id="ARBA00035120"/>
    </source>
</evidence>
<evidence type="ECO:0000256" key="10">
    <source>
        <dbReference type="HAMAP-Rule" id="MF_00454"/>
    </source>
</evidence>
<keyword evidence="5 10" id="KW-0472">Membrane</keyword>
<dbReference type="GO" id="GO:0046872">
    <property type="term" value="F:metal ion binding"/>
    <property type="evidence" value="ECO:0007669"/>
    <property type="project" value="UniProtKB-KW"/>
</dbReference>
<evidence type="ECO:0000256" key="8">
    <source>
        <dbReference type="ARBA" id="ARBA00035585"/>
    </source>
</evidence>
<evidence type="ECO:0000256" key="9">
    <source>
        <dbReference type="ARBA" id="ARBA00049940"/>
    </source>
</evidence>
<feature type="binding site" evidence="10">
    <location>
        <position position="131"/>
    </location>
    <ligand>
        <name>Na(+)</name>
        <dbReference type="ChEBI" id="CHEBI:29101"/>
        <note>structural</note>
    </ligand>
</feature>
<dbReference type="GO" id="GO:0140114">
    <property type="term" value="P:cellular detoxification of fluoride"/>
    <property type="evidence" value="ECO:0007669"/>
    <property type="project" value="UniProtKB-UniRule"/>
</dbReference>
<dbReference type="PANTHER" id="PTHR28259:SF1">
    <property type="entry name" value="FLUORIDE EXPORT PROTEIN 1-RELATED"/>
    <property type="match status" value="1"/>
</dbReference>
<comment type="catalytic activity">
    <reaction evidence="8">
        <text>fluoride(in) = fluoride(out)</text>
        <dbReference type="Rhea" id="RHEA:76159"/>
        <dbReference type="ChEBI" id="CHEBI:17051"/>
    </reaction>
    <physiologicalReaction direction="left-to-right" evidence="8">
        <dbReference type="Rhea" id="RHEA:76160"/>
    </physiologicalReaction>
</comment>
<dbReference type="RefSeq" id="WP_115067743.1">
    <property type="nucleotide sequence ID" value="NZ_UHID01000001.1"/>
</dbReference>
<keyword evidence="10" id="KW-0479">Metal-binding</keyword>
<protein>
    <recommendedName>
        <fullName evidence="10">Fluoride-specific ion channel FluC</fullName>
    </recommendedName>
</protein>
<keyword evidence="10" id="KW-0915">Sodium</keyword>
<dbReference type="Pfam" id="PF02537">
    <property type="entry name" value="CRCB"/>
    <property type="match status" value="1"/>
</dbReference>
<evidence type="ECO:0000313" key="13">
    <source>
        <dbReference type="Proteomes" id="UP000254150"/>
    </source>
</evidence>
<keyword evidence="6 10" id="KW-0407">Ion channel</keyword>
<gene>
    <name evidence="12" type="primary">crcB_1</name>
    <name evidence="10" type="synonym">crcB</name>
    <name evidence="10" type="synonym">fluC</name>
    <name evidence="12" type="ORF">NCTC7807_00345</name>
</gene>
<keyword evidence="10" id="KW-0406">Ion transport</keyword>
<evidence type="ECO:0000256" key="1">
    <source>
        <dbReference type="ARBA" id="ARBA00004651"/>
    </source>
</evidence>
<dbReference type="Proteomes" id="UP000254150">
    <property type="component" value="Unassembled WGS sequence"/>
</dbReference>
<proteinExistence type="inferred from homology"/>
<comment type="function">
    <text evidence="9 10">Fluoride-specific ion channel. Important for reducing fluoride concentration in the cell, thus reducing its toxicity.</text>
</comment>
<organism evidence="12 13">
    <name type="scientific">Streptomyces griseus</name>
    <dbReference type="NCBI Taxonomy" id="1911"/>
    <lineage>
        <taxon>Bacteria</taxon>
        <taxon>Bacillati</taxon>
        <taxon>Actinomycetota</taxon>
        <taxon>Actinomycetes</taxon>
        <taxon>Kitasatosporales</taxon>
        <taxon>Streptomycetaceae</taxon>
        <taxon>Streptomyces</taxon>
    </lineage>
</organism>
<feature type="transmembrane region" description="Helical" evidence="10">
    <location>
        <begin position="123"/>
        <end position="141"/>
    </location>
</feature>
<comment type="similarity">
    <text evidence="7 10">Belongs to the fluoride channel Fluc/FEX (TC 1.A.43) family.</text>
</comment>
<dbReference type="HAMAP" id="MF_00454">
    <property type="entry name" value="FluC"/>
    <property type="match status" value="1"/>
</dbReference>
<dbReference type="PANTHER" id="PTHR28259">
    <property type="entry name" value="FLUORIDE EXPORT PROTEIN 1-RELATED"/>
    <property type="match status" value="1"/>
</dbReference>
<feature type="binding site" evidence="10">
    <location>
        <position position="134"/>
    </location>
    <ligand>
        <name>Na(+)</name>
        <dbReference type="ChEBI" id="CHEBI:29101"/>
        <note>structural</note>
    </ligand>
</feature>
<dbReference type="EMBL" id="UHID01000001">
    <property type="protein sequence ID" value="SUO93399.1"/>
    <property type="molecule type" value="Genomic_DNA"/>
</dbReference>
<dbReference type="GO" id="GO:0005886">
    <property type="term" value="C:plasma membrane"/>
    <property type="evidence" value="ECO:0007669"/>
    <property type="project" value="UniProtKB-SubCell"/>
</dbReference>
<reference evidence="12 13" key="1">
    <citation type="submission" date="2018-06" db="EMBL/GenBank/DDBJ databases">
        <authorList>
            <consortium name="Pathogen Informatics"/>
            <person name="Doyle S."/>
        </authorList>
    </citation>
    <scope>NUCLEOTIDE SEQUENCE [LARGE SCALE GENOMIC DNA]</scope>
    <source>
        <strain evidence="12 13">NCTC7807</strain>
    </source>
</reference>
<name>A0A380ML78_STRGR</name>
<feature type="compositionally biased region" description="Basic and acidic residues" evidence="11">
    <location>
        <begin position="1"/>
        <end position="11"/>
    </location>
</feature>
<evidence type="ECO:0000256" key="3">
    <source>
        <dbReference type="ARBA" id="ARBA00022692"/>
    </source>
</evidence>
<keyword evidence="2 10" id="KW-1003">Cell membrane</keyword>
<dbReference type="AlphaFoldDB" id="A0A380ML78"/>
<evidence type="ECO:0000313" key="12">
    <source>
        <dbReference type="EMBL" id="SUO93399.1"/>
    </source>
</evidence>
<keyword evidence="3 10" id="KW-0812">Transmembrane</keyword>
<evidence type="ECO:0000256" key="4">
    <source>
        <dbReference type="ARBA" id="ARBA00022989"/>
    </source>
</evidence>
<comment type="subcellular location">
    <subcellularLocation>
        <location evidence="1 10">Cell membrane</location>
        <topology evidence="1 10">Multi-pass membrane protein</topology>
    </subcellularLocation>
</comment>
<feature type="region of interest" description="Disordered" evidence="11">
    <location>
        <begin position="1"/>
        <end position="53"/>
    </location>
</feature>
<accession>A0A380ML78</accession>
<feature type="transmembrane region" description="Helical" evidence="10">
    <location>
        <begin position="161"/>
        <end position="181"/>
    </location>
</feature>
<dbReference type="GO" id="GO:0062054">
    <property type="term" value="F:fluoride channel activity"/>
    <property type="evidence" value="ECO:0007669"/>
    <property type="project" value="UniProtKB-UniRule"/>
</dbReference>
<comment type="activity regulation">
    <text evidence="10">Na(+) is not transported, but it plays an essential structural role and its presence is essential for fluoride channel function.</text>
</comment>
<feature type="transmembrane region" description="Helical" evidence="10">
    <location>
        <begin position="87"/>
        <end position="111"/>
    </location>
</feature>
<keyword evidence="10" id="KW-0813">Transport</keyword>
<evidence type="ECO:0000256" key="6">
    <source>
        <dbReference type="ARBA" id="ARBA00023303"/>
    </source>
</evidence>